<evidence type="ECO:0000256" key="2">
    <source>
        <dbReference type="ARBA" id="ARBA00004141"/>
    </source>
</evidence>
<keyword evidence="8 15" id="KW-0418">Kinase</keyword>
<dbReference type="Pfam" id="PF02518">
    <property type="entry name" value="HATPase_c"/>
    <property type="match status" value="1"/>
</dbReference>
<evidence type="ECO:0000256" key="4">
    <source>
        <dbReference type="ARBA" id="ARBA00022553"/>
    </source>
</evidence>
<evidence type="ECO:0000256" key="10">
    <source>
        <dbReference type="ARBA" id="ARBA00022989"/>
    </source>
</evidence>
<dbReference type="CDD" id="cd00082">
    <property type="entry name" value="HisKA"/>
    <property type="match status" value="1"/>
</dbReference>
<comment type="caution">
    <text evidence="15">The sequence shown here is derived from an EMBL/GenBank/DDBJ whole genome shotgun (WGS) entry which is preliminary data.</text>
</comment>
<dbReference type="InterPro" id="IPR038318">
    <property type="entry name" value="KdpD_sf"/>
</dbReference>
<dbReference type="InterPro" id="IPR004358">
    <property type="entry name" value="Sig_transdc_His_kin-like_C"/>
</dbReference>
<dbReference type="PANTHER" id="PTHR45569:SF1">
    <property type="entry name" value="SENSOR PROTEIN KDPD"/>
    <property type="match status" value="1"/>
</dbReference>
<evidence type="ECO:0000313" key="16">
    <source>
        <dbReference type="Proteomes" id="UP001232584"/>
    </source>
</evidence>
<sequence>MAKIKRYTDYEEVYGKHLIFYNLLKTISIMVLAILVSLFFKRIGFNEANIILVLTIGVLFVSSFIYGYIYGVIASILGVLSFNFFFTEPYYTFLIYDTEYLITFFIMLIATLITSSLTYKIKKEARISSIKEKRIKLLYINNKKLLKSKSKRDIVRHCKDSLVDILNKDVLIILKDDNSKAIEYSHYSSYIMESIFNSRLERDSLKKCFLLGKPLGITTQIDGERRIYYHPIKGKKSTLGVIGIGSENKKPISENEKIILDSISTQVALAIEKENLYEQNRRNYLEVHKERIRGNLIRSISHDLRTPLASILGSISTIIDNYEKIDDNTKKELLNNIYEDSDWLTRSIENILSMTRIDEGEIQIKKNIEIAEEIVTDAVKRVNQFKNNRNIKIKLPEEIIVIYADGLLIRQVLVNLVDNAIRHTNEDSKIEINIQKNEQDVVFKVEDNGEGIKEEDMENIFDRFYTKSDTKNLEKRGIGLGLAICKSIVLAHGGKIKVYNNRYGGATFEFSIPHEERGDIWN</sequence>
<evidence type="ECO:0000256" key="13">
    <source>
        <dbReference type="SAM" id="Phobius"/>
    </source>
</evidence>
<evidence type="ECO:0000256" key="12">
    <source>
        <dbReference type="ARBA" id="ARBA00023136"/>
    </source>
</evidence>
<dbReference type="SUPFAM" id="SSF47384">
    <property type="entry name" value="Homodimeric domain of signal transducing histidine kinase"/>
    <property type="match status" value="1"/>
</dbReference>
<dbReference type="PROSITE" id="PS50109">
    <property type="entry name" value="HIS_KIN"/>
    <property type="match status" value="1"/>
</dbReference>
<keyword evidence="11" id="KW-0902">Two-component regulatory system</keyword>
<keyword evidence="9" id="KW-0067">ATP-binding</keyword>
<dbReference type="InterPro" id="IPR003594">
    <property type="entry name" value="HATPase_dom"/>
</dbReference>
<evidence type="ECO:0000256" key="3">
    <source>
        <dbReference type="ARBA" id="ARBA00012438"/>
    </source>
</evidence>
<dbReference type="PANTHER" id="PTHR45569">
    <property type="entry name" value="SENSOR PROTEIN KDPD"/>
    <property type="match status" value="1"/>
</dbReference>
<gene>
    <name evidence="15" type="ORF">QOZ92_000984</name>
</gene>
<evidence type="ECO:0000256" key="8">
    <source>
        <dbReference type="ARBA" id="ARBA00022777"/>
    </source>
</evidence>
<dbReference type="GO" id="GO:0004673">
    <property type="term" value="F:protein histidine kinase activity"/>
    <property type="evidence" value="ECO:0007669"/>
    <property type="project" value="UniProtKB-EC"/>
</dbReference>
<dbReference type="Gene3D" id="1.10.287.130">
    <property type="match status" value="1"/>
</dbReference>
<dbReference type="CDD" id="cd00075">
    <property type="entry name" value="HATPase"/>
    <property type="match status" value="1"/>
</dbReference>
<keyword evidence="7" id="KW-0547">Nucleotide-binding</keyword>
<dbReference type="InterPro" id="IPR036097">
    <property type="entry name" value="HisK_dim/P_sf"/>
</dbReference>
<keyword evidence="16" id="KW-1185">Reference proteome</keyword>
<organism evidence="15 16">
    <name type="scientific">Paraclostridium ghonii</name>
    <dbReference type="NCBI Taxonomy" id="29358"/>
    <lineage>
        <taxon>Bacteria</taxon>
        <taxon>Bacillati</taxon>
        <taxon>Bacillota</taxon>
        <taxon>Clostridia</taxon>
        <taxon>Peptostreptococcales</taxon>
        <taxon>Peptostreptococcaceae</taxon>
        <taxon>Paraclostridium</taxon>
    </lineage>
</organism>
<feature type="transmembrane region" description="Helical" evidence="13">
    <location>
        <begin position="100"/>
        <end position="119"/>
    </location>
</feature>
<dbReference type="InterPro" id="IPR003661">
    <property type="entry name" value="HisK_dim/P_dom"/>
</dbReference>
<accession>A0ABU0MY79</accession>
<name>A0ABU0MY79_9FIRM</name>
<dbReference type="EC" id="2.7.13.3" evidence="3"/>
<dbReference type="Proteomes" id="UP001232584">
    <property type="component" value="Unassembled WGS sequence"/>
</dbReference>
<dbReference type="Gene3D" id="3.30.450.40">
    <property type="match status" value="1"/>
</dbReference>
<keyword evidence="10 13" id="KW-1133">Transmembrane helix</keyword>
<dbReference type="InterPro" id="IPR025201">
    <property type="entry name" value="KdpD_TM"/>
</dbReference>
<comment type="catalytic activity">
    <reaction evidence="1">
        <text>ATP + protein L-histidine = ADP + protein N-phospho-L-histidine.</text>
        <dbReference type="EC" id="2.7.13.3"/>
    </reaction>
</comment>
<dbReference type="InterPro" id="IPR036890">
    <property type="entry name" value="HATPase_C_sf"/>
</dbReference>
<evidence type="ECO:0000256" key="11">
    <source>
        <dbReference type="ARBA" id="ARBA00023012"/>
    </source>
</evidence>
<dbReference type="PRINTS" id="PR00344">
    <property type="entry name" value="BCTRLSENSOR"/>
</dbReference>
<dbReference type="InterPro" id="IPR005467">
    <property type="entry name" value="His_kinase_dom"/>
</dbReference>
<evidence type="ECO:0000256" key="6">
    <source>
        <dbReference type="ARBA" id="ARBA00022692"/>
    </source>
</evidence>
<dbReference type="SUPFAM" id="SSF55781">
    <property type="entry name" value="GAF domain-like"/>
    <property type="match status" value="1"/>
</dbReference>
<protein>
    <recommendedName>
        <fullName evidence="3">histidine kinase</fullName>
        <ecNumber evidence="3">2.7.13.3</ecNumber>
    </recommendedName>
</protein>
<dbReference type="Gene3D" id="3.30.565.10">
    <property type="entry name" value="Histidine kinase-like ATPase, C-terminal domain"/>
    <property type="match status" value="1"/>
</dbReference>
<evidence type="ECO:0000259" key="14">
    <source>
        <dbReference type="PROSITE" id="PS50109"/>
    </source>
</evidence>
<feature type="domain" description="Histidine kinase" evidence="14">
    <location>
        <begin position="299"/>
        <end position="516"/>
    </location>
</feature>
<keyword evidence="5 15" id="KW-0808">Transferase</keyword>
<dbReference type="InterPro" id="IPR052023">
    <property type="entry name" value="Histidine_kinase_KdpD"/>
</dbReference>
<reference evidence="15 16" key="1">
    <citation type="submission" date="2023-07" db="EMBL/GenBank/DDBJ databases">
        <title>Genomic Encyclopedia of Type Strains, Phase IV (KMG-IV): sequencing the most valuable type-strain genomes for metagenomic binning, comparative biology and taxonomic classification.</title>
        <authorList>
            <person name="Goeker M."/>
        </authorList>
    </citation>
    <scope>NUCLEOTIDE SEQUENCE [LARGE SCALE GENOMIC DNA]</scope>
    <source>
        <strain evidence="15 16">DSM 15049</strain>
    </source>
</reference>
<evidence type="ECO:0000313" key="15">
    <source>
        <dbReference type="EMBL" id="MDQ0555871.1"/>
    </source>
</evidence>
<dbReference type="Gene3D" id="1.20.120.620">
    <property type="entry name" value="Backbone structure of the membrane domain of e. Coli histidine kinase receptor kdpd"/>
    <property type="match status" value="1"/>
</dbReference>
<evidence type="ECO:0000256" key="9">
    <source>
        <dbReference type="ARBA" id="ARBA00022840"/>
    </source>
</evidence>
<keyword evidence="6 13" id="KW-0812">Transmembrane</keyword>
<dbReference type="RefSeq" id="WP_307503953.1">
    <property type="nucleotide sequence ID" value="NZ_BAAACE010000001.1"/>
</dbReference>
<proteinExistence type="predicted"/>
<dbReference type="SUPFAM" id="SSF55874">
    <property type="entry name" value="ATPase domain of HSP90 chaperone/DNA topoisomerase II/histidine kinase"/>
    <property type="match status" value="1"/>
</dbReference>
<dbReference type="InterPro" id="IPR029016">
    <property type="entry name" value="GAF-like_dom_sf"/>
</dbReference>
<keyword evidence="4" id="KW-0597">Phosphoprotein</keyword>
<evidence type="ECO:0000256" key="7">
    <source>
        <dbReference type="ARBA" id="ARBA00022741"/>
    </source>
</evidence>
<feature type="transmembrane region" description="Helical" evidence="13">
    <location>
        <begin position="20"/>
        <end position="40"/>
    </location>
</feature>
<keyword evidence="12 13" id="KW-0472">Membrane</keyword>
<evidence type="ECO:0000256" key="1">
    <source>
        <dbReference type="ARBA" id="ARBA00000085"/>
    </source>
</evidence>
<evidence type="ECO:0000256" key="5">
    <source>
        <dbReference type="ARBA" id="ARBA00022679"/>
    </source>
</evidence>
<comment type="subcellular location">
    <subcellularLocation>
        <location evidence="2">Membrane</location>
        <topology evidence="2">Multi-pass membrane protein</topology>
    </subcellularLocation>
</comment>
<dbReference type="Pfam" id="PF13493">
    <property type="entry name" value="DUF4118"/>
    <property type="match status" value="1"/>
</dbReference>
<dbReference type="Pfam" id="PF00512">
    <property type="entry name" value="HisKA"/>
    <property type="match status" value="1"/>
</dbReference>
<feature type="transmembrane region" description="Helical" evidence="13">
    <location>
        <begin position="52"/>
        <end position="80"/>
    </location>
</feature>
<dbReference type="SMART" id="SM00387">
    <property type="entry name" value="HATPase_c"/>
    <property type="match status" value="1"/>
</dbReference>
<dbReference type="EMBL" id="JAUSWG010000003">
    <property type="protein sequence ID" value="MDQ0555871.1"/>
    <property type="molecule type" value="Genomic_DNA"/>
</dbReference>
<dbReference type="SMART" id="SM00388">
    <property type="entry name" value="HisKA"/>
    <property type="match status" value="1"/>
</dbReference>